<dbReference type="InterPro" id="IPR050592">
    <property type="entry name" value="GDSL_lipolytic_enzyme"/>
</dbReference>
<dbReference type="Gramene" id="RZC51433">
    <property type="protein sequence ID" value="RZC51433"/>
    <property type="gene ID" value="C5167_019858"/>
</dbReference>
<dbReference type="OMA" id="VCIFITC"/>
<reference evidence="3 4" key="1">
    <citation type="journal article" date="2018" name="Science">
        <title>The opium poppy genome and morphinan production.</title>
        <authorList>
            <person name="Guo L."/>
            <person name="Winzer T."/>
            <person name="Yang X."/>
            <person name="Li Y."/>
            <person name="Ning Z."/>
            <person name="He Z."/>
            <person name="Teodor R."/>
            <person name="Lu Y."/>
            <person name="Bowser T.A."/>
            <person name="Graham I.A."/>
            <person name="Ye K."/>
        </authorList>
    </citation>
    <scope>NUCLEOTIDE SEQUENCE [LARGE SCALE GENOMIC DNA]</scope>
    <source>
        <strain evidence="4">cv. HN1</strain>
        <tissue evidence="3">Leaves</tissue>
    </source>
</reference>
<dbReference type="GO" id="GO:0016788">
    <property type="term" value="F:hydrolase activity, acting on ester bonds"/>
    <property type="evidence" value="ECO:0007669"/>
    <property type="project" value="InterPro"/>
</dbReference>
<keyword evidence="2" id="KW-0732">Signal</keyword>
<evidence type="ECO:0000313" key="3">
    <source>
        <dbReference type="EMBL" id="RZC51433.1"/>
    </source>
</evidence>
<name>A0A4Y7IRD2_PAPSO</name>
<feature type="signal peptide" evidence="2">
    <location>
        <begin position="1"/>
        <end position="26"/>
    </location>
</feature>
<dbReference type="EMBL" id="CM010716">
    <property type="protein sequence ID" value="RZC51433.1"/>
    <property type="molecule type" value="Genomic_DNA"/>
</dbReference>
<organism evidence="3 4">
    <name type="scientific">Papaver somniferum</name>
    <name type="common">Opium poppy</name>
    <dbReference type="NCBI Taxonomy" id="3469"/>
    <lineage>
        <taxon>Eukaryota</taxon>
        <taxon>Viridiplantae</taxon>
        <taxon>Streptophyta</taxon>
        <taxon>Embryophyta</taxon>
        <taxon>Tracheophyta</taxon>
        <taxon>Spermatophyta</taxon>
        <taxon>Magnoliopsida</taxon>
        <taxon>Ranunculales</taxon>
        <taxon>Papaveraceae</taxon>
        <taxon>Papaveroideae</taxon>
        <taxon>Papaver</taxon>
    </lineage>
</organism>
<feature type="chain" id="PRO_5021314572" description="GDSL esterase/lipase" evidence="2">
    <location>
        <begin position="27"/>
        <end position="592"/>
    </location>
</feature>
<accession>A0A4Y7IRD2</accession>
<dbReference type="Proteomes" id="UP000316621">
    <property type="component" value="Chromosome 2"/>
</dbReference>
<dbReference type="PANTHER" id="PTHR45642:SF46">
    <property type="entry name" value="OS06G0636700 PROTEIN"/>
    <property type="match status" value="1"/>
</dbReference>
<evidence type="ECO:0000256" key="2">
    <source>
        <dbReference type="SAM" id="SignalP"/>
    </source>
</evidence>
<proteinExistence type="inferred from homology"/>
<dbReference type="InterPro" id="IPR035669">
    <property type="entry name" value="SGNH_plant_lipase-like"/>
</dbReference>
<dbReference type="FunFam" id="3.40.50.1110:FF:000003">
    <property type="entry name" value="GDSL esterase/lipase APG"/>
    <property type="match status" value="1"/>
</dbReference>
<evidence type="ECO:0000313" key="4">
    <source>
        <dbReference type="Proteomes" id="UP000316621"/>
    </source>
</evidence>
<dbReference type="InterPro" id="IPR036514">
    <property type="entry name" value="SGNH_hydro_sf"/>
</dbReference>
<sequence length="592" mass="65809">MAYESSLVCLLAIQFFVLFSAMEVGAKISAVIVFGDSTVDAGNNNHRLTIVKCNYRPYGQDFEGGKPSGRWSNGRLFTDFISDALGIKQSIPAYLDPNFGIEDFATGVTFASGGAGYDNLTTTLVNAIPLWKQLEFFKEYQEKLTKFQGKEKTAETIHEALYIVSIGTNDFMLNYLHIPVRSLQFTMEEFQKFLAKNAGEFIKDLYSLGARKIALDGSVPMGCLPFSRTLNVLLGRTCVDGYNKVGTDFNLHLIKLIEDLRKEIDGIQLVYADAYIPLSKMMQTPSLYGLEEVKIGCCGTGIIEINQLCSLAKSLCKDPTKYIYWDSVHLTEKANSLLADSFLKTDLADIGSIKTHTMAYDITLKCLFAIYFFLFSAEEVRAKISAVIAFGDSTIDAGNNKLNLAIFKCNFKPYGQNFKGGKPTGRWSNGRVFADFISDALGIKSSIPAYLDTNSGIEDFATGVTFGSEYKEKLTNFQGEEKAAKIIREALYIVSIGTNDFMFNYLTVPIRPLQFNIVNFEILLAENDGKFIKDLYNLGARKIALGGTIPMGCLPFARNLNVLLGRTCVDLYNKIARDLNIKLFKLVGELRK</sequence>
<evidence type="ECO:0008006" key="5">
    <source>
        <dbReference type="Google" id="ProtNLM"/>
    </source>
</evidence>
<keyword evidence="4" id="KW-1185">Reference proteome</keyword>
<dbReference type="PANTHER" id="PTHR45642">
    <property type="entry name" value="GDSL ESTERASE/LIPASE EXL3"/>
    <property type="match status" value="1"/>
</dbReference>
<dbReference type="Pfam" id="PF00657">
    <property type="entry name" value="Lipase_GDSL"/>
    <property type="match status" value="2"/>
</dbReference>
<evidence type="ECO:0000256" key="1">
    <source>
        <dbReference type="ARBA" id="ARBA00008668"/>
    </source>
</evidence>
<dbReference type="SUPFAM" id="SSF52266">
    <property type="entry name" value="SGNH hydrolase"/>
    <property type="match status" value="1"/>
</dbReference>
<dbReference type="Gene3D" id="3.40.50.1110">
    <property type="entry name" value="SGNH hydrolase"/>
    <property type="match status" value="2"/>
</dbReference>
<protein>
    <recommendedName>
        <fullName evidence="5">GDSL esterase/lipase</fullName>
    </recommendedName>
</protein>
<dbReference type="AlphaFoldDB" id="A0A4Y7IRD2"/>
<comment type="similarity">
    <text evidence="1">Belongs to the 'GDSL' lipolytic enzyme family.</text>
</comment>
<dbReference type="CDD" id="cd01837">
    <property type="entry name" value="SGNH_plant_lipase_like"/>
    <property type="match status" value="1"/>
</dbReference>
<dbReference type="STRING" id="3469.A0A4Y7IRD2"/>
<dbReference type="InterPro" id="IPR001087">
    <property type="entry name" value="GDSL"/>
</dbReference>
<gene>
    <name evidence="3" type="ORF">C5167_019858</name>
</gene>